<dbReference type="KEGG" id="pseg:D3H65_09735"/>
<dbReference type="AlphaFoldDB" id="A0A3B7MKQ8"/>
<evidence type="ECO:0000256" key="5">
    <source>
        <dbReference type="ARBA" id="ARBA00023295"/>
    </source>
</evidence>
<evidence type="ECO:0000256" key="2">
    <source>
        <dbReference type="ARBA" id="ARBA00006285"/>
    </source>
</evidence>
<dbReference type="Proteomes" id="UP000263900">
    <property type="component" value="Chromosome"/>
</dbReference>
<dbReference type="GO" id="GO:0030203">
    <property type="term" value="P:glycosaminoglycan metabolic process"/>
    <property type="evidence" value="ECO:0007669"/>
    <property type="project" value="TreeGrafter"/>
</dbReference>
<dbReference type="EMBL" id="CP032157">
    <property type="protein sequence ID" value="AXY74237.1"/>
    <property type="molecule type" value="Genomic_DNA"/>
</dbReference>
<keyword evidence="10" id="KW-1185">Reference proteome</keyword>
<evidence type="ECO:0000256" key="4">
    <source>
        <dbReference type="ARBA" id="ARBA00022801"/>
    </source>
</evidence>
<dbReference type="InterPro" id="IPR029018">
    <property type="entry name" value="Hex-like_dom2"/>
</dbReference>
<feature type="domain" description="Beta-hexosaminidase bacterial type N-terminal" evidence="8">
    <location>
        <begin position="25"/>
        <end position="156"/>
    </location>
</feature>
<dbReference type="GO" id="GO:0005975">
    <property type="term" value="P:carbohydrate metabolic process"/>
    <property type="evidence" value="ECO:0007669"/>
    <property type="project" value="InterPro"/>
</dbReference>
<dbReference type="Pfam" id="PF00728">
    <property type="entry name" value="Glyco_hydro_20"/>
    <property type="match status" value="1"/>
</dbReference>
<evidence type="ECO:0000256" key="1">
    <source>
        <dbReference type="ARBA" id="ARBA00001231"/>
    </source>
</evidence>
<gene>
    <name evidence="9" type="ORF">D3H65_09735</name>
</gene>
<dbReference type="GO" id="GO:0004563">
    <property type="term" value="F:beta-N-acetylhexosaminidase activity"/>
    <property type="evidence" value="ECO:0007669"/>
    <property type="project" value="UniProtKB-EC"/>
</dbReference>
<dbReference type="InterPro" id="IPR015882">
    <property type="entry name" value="HEX_bac_N"/>
</dbReference>
<evidence type="ECO:0000256" key="3">
    <source>
        <dbReference type="ARBA" id="ARBA00012663"/>
    </source>
</evidence>
<keyword evidence="5" id="KW-0326">Glycosidase</keyword>
<feature type="active site" description="Proton donor" evidence="6">
    <location>
        <position position="298"/>
    </location>
</feature>
<evidence type="ECO:0000313" key="10">
    <source>
        <dbReference type="Proteomes" id="UP000263900"/>
    </source>
</evidence>
<dbReference type="GO" id="GO:0016020">
    <property type="term" value="C:membrane"/>
    <property type="evidence" value="ECO:0007669"/>
    <property type="project" value="TreeGrafter"/>
</dbReference>
<dbReference type="SUPFAM" id="SSF55545">
    <property type="entry name" value="beta-N-acetylhexosaminidase-like domain"/>
    <property type="match status" value="1"/>
</dbReference>
<dbReference type="Gene3D" id="3.30.379.10">
    <property type="entry name" value="Chitobiase/beta-hexosaminidase domain 2-like"/>
    <property type="match status" value="1"/>
</dbReference>
<dbReference type="RefSeq" id="WP_119050124.1">
    <property type="nucleotide sequence ID" value="NZ_CP032157.1"/>
</dbReference>
<dbReference type="OrthoDB" id="9810898at2"/>
<comment type="catalytic activity">
    <reaction evidence="1">
        <text>Hydrolysis of terminal non-reducing N-acetyl-D-hexosamine residues in N-acetyl-beta-D-hexosaminides.</text>
        <dbReference type="EC" id="3.2.1.52"/>
    </reaction>
</comment>
<dbReference type="Pfam" id="PF02838">
    <property type="entry name" value="Glyco_hydro_20b"/>
    <property type="match status" value="1"/>
</dbReference>
<accession>A0A3B7MKQ8</accession>
<feature type="domain" description="Glycoside hydrolase family 20 catalytic" evidence="7">
    <location>
        <begin position="165"/>
        <end position="368"/>
    </location>
</feature>
<dbReference type="InterPro" id="IPR017853">
    <property type="entry name" value="GH"/>
</dbReference>
<dbReference type="SUPFAM" id="SSF51445">
    <property type="entry name" value="(Trans)glycosidases"/>
    <property type="match status" value="1"/>
</dbReference>
<sequence>MIGKTLIPGLFFLLLLGAARGNTLPVLPYPQQVTADQGALSYPARLRFQSIGINAPMTTRLTEHWNNFAAGLPHPVAGTATVSLVLLGKNAQRDKDLQQKAGAGYQHIGQEGYVLIMNEKERTIAAHTEAGLFYGLQTLKQLTRGGWNKTVSITDWPAFATRVIYDDISRGPISTVAYVKQQIERMAELKINYLSFYIEHVVQPVSYPDFAPANGKLTIAQIKELSAHAAKYHMQLIGSFQSFGHFDKILALPQYRSMGETNTLISPLDPKAREFLEKVIGELCDAFSAPWFNVNCDETFDLNKGRSKAYIDSIGPARFYSDHMKFLYDVVTKHHKKMMMWGDIALQYKEIPDMLPRDIIYLTWEYSDQPSYARWIQPFADRKLEFMVCPGILNSYRLFPDMVMAKGNIAGFLAAGKQQGATGAFTTIWDDGSTYLFSGDWYGVYAAAEKSWNIDTLQNDSFDSRYEINAYGTRNGGYVKALFKLMELRGLKLTYNLNELLWQQVLLPEKGKKMLLNNTSVPAANAILQEASTHISRAAPLWHKDDVHTLQHAIEQYQIIMDTRTTLVQTVKQYQEAQGMTAARPQESKVLLLASARGIHALASRYVAMKDRYRAAWKRENQDYWLKEVLLPYDKKIADLHQLEAALLSAAANTGKQAALPPADSLRLTIAETRFSYFQNWMLTGPFPGNENSPVPAFLYAENNEYNKPPSPGDFTMYQGKTYRWHKFATPNGGIIDLEERFGKVAHSSAYAYCNITAKEAAVSASFLSAPAGAEVFFNGMQVMAIPGTDTMEGEKKYPLPFKAGINHLLLKIPQGGSPWQFTFRLAADINVINSKHKYQTNPQNKVYEAE</sequence>
<evidence type="ECO:0000259" key="7">
    <source>
        <dbReference type="Pfam" id="PF00728"/>
    </source>
</evidence>
<dbReference type="PANTHER" id="PTHR22600">
    <property type="entry name" value="BETA-HEXOSAMINIDASE"/>
    <property type="match status" value="1"/>
</dbReference>
<dbReference type="EC" id="3.2.1.52" evidence="3"/>
<dbReference type="InterPro" id="IPR015883">
    <property type="entry name" value="Glyco_hydro_20_cat"/>
</dbReference>
<reference evidence="9 10" key="1">
    <citation type="submission" date="2018-09" db="EMBL/GenBank/DDBJ databases">
        <title>Genome sequencing of strain 6GH32-13.</title>
        <authorList>
            <person name="Weon H.-Y."/>
            <person name="Heo J."/>
            <person name="Kwon S.-W."/>
        </authorList>
    </citation>
    <scope>NUCLEOTIDE SEQUENCE [LARGE SCALE GENOMIC DNA]</scope>
    <source>
        <strain evidence="9 10">5GH32-13</strain>
    </source>
</reference>
<protein>
    <recommendedName>
        <fullName evidence="3">beta-N-acetylhexosaminidase</fullName>
        <ecNumber evidence="3">3.2.1.52</ecNumber>
    </recommendedName>
</protein>
<dbReference type="PRINTS" id="PR00738">
    <property type="entry name" value="GLHYDRLASE20"/>
</dbReference>
<evidence type="ECO:0000256" key="6">
    <source>
        <dbReference type="PIRSR" id="PIRSR625705-1"/>
    </source>
</evidence>
<name>A0A3B7MKQ8_9BACT</name>
<comment type="similarity">
    <text evidence="2">Belongs to the glycosyl hydrolase 20 family.</text>
</comment>
<evidence type="ECO:0000313" key="9">
    <source>
        <dbReference type="EMBL" id="AXY74237.1"/>
    </source>
</evidence>
<organism evidence="9 10">
    <name type="scientific">Paraflavitalea soli</name>
    <dbReference type="NCBI Taxonomy" id="2315862"/>
    <lineage>
        <taxon>Bacteria</taxon>
        <taxon>Pseudomonadati</taxon>
        <taxon>Bacteroidota</taxon>
        <taxon>Chitinophagia</taxon>
        <taxon>Chitinophagales</taxon>
        <taxon>Chitinophagaceae</taxon>
        <taxon>Paraflavitalea</taxon>
    </lineage>
</organism>
<dbReference type="PANTHER" id="PTHR22600:SF57">
    <property type="entry name" value="BETA-N-ACETYLHEXOSAMINIDASE"/>
    <property type="match status" value="1"/>
</dbReference>
<proteinExistence type="inferred from homology"/>
<evidence type="ECO:0000259" key="8">
    <source>
        <dbReference type="Pfam" id="PF02838"/>
    </source>
</evidence>
<keyword evidence="4 9" id="KW-0378">Hydrolase</keyword>
<dbReference type="InterPro" id="IPR025705">
    <property type="entry name" value="Beta_hexosaminidase_sua/sub"/>
</dbReference>
<dbReference type="Gene3D" id="3.20.20.80">
    <property type="entry name" value="Glycosidases"/>
    <property type="match status" value="1"/>
</dbReference>